<dbReference type="Pfam" id="PF18130">
    <property type="entry name" value="ATPgrasp_N"/>
    <property type="match status" value="1"/>
</dbReference>
<dbReference type="PANTHER" id="PTHR43585:SF2">
    <property type="entry name" value="ATP-GRASP ENZYME FSQD"/>
    <property type="match status" value="1"/>
</dbReference>
<evidence type="ECO:0000256" key="4">
    <source>
        <dbReference type="PROSITE-ProRule" id="PRU00409"/>
    </source>
</evidence>
<evidence type="ECO:0000313" key="6">
    <source>
        <dbReference type="EMBL" id="KAK6996803.1"/>
    </source>
</evidence>
<dbReference type="GO" id="GO:0005524">
    <property type="term" value="F:ATP binding"/>
    <property type="evidence" value="ECO:0007669"/>
    <property type="project" value="UniProtKB-UniRule"/>
</dbReference>
<feature type="non-terminal residue" evidence="6">
    <location>
        <position position="1"/>
    </location>
</feature>
<evidence type="ECO:0000256" key="2">
    <source>
        <dbReference type="ARBA" id="ARBA00022741"/>
    </source>
</evidence>
<keyword evidence="1" id="KW-0436">Ligase</keyword>
<reference evidence="6 7" key="1">
    <citation type="journal article" date="2024" name="J Genomics">
        <title>Draft genome sequencing and assembly of Favolaschia claudopus CIRM-BRFM 2984 isolated from oak limbs.</title>
        <authorList>
            <person name="Navarro D."/>
            <person name="Drula E."/>
            <person name="Chaduli D."/>
            <person name="Cazenave R."/>
            <person name="Ahrendt S."/>
            <person name="Wang J."/>
            <person name="Lipzen A."/>
            <person name="Daum C."/>
            <person name="Barry K."/>
            <person name="Grigoriev I.V."/>
            <person name="Favel A."/>
            <person name="Rosso M.N."/>
            <person name="Martin F."/>
        </authorList>
    </citation>
    <scope>NUCLEOTIDE SEQUENCE [LARGE SCALE GENOMIC DNA]</scope>
    <source>
        <strain evidence="6 7">CIRM-BRFM 2984</strain>
    </source>
</reference>
<evidence type="ECO:0000313" key="7">
    <source>
        <dbReference type="Proteomes" id="UP001362999"/>
    </source>
</evidence>
<keyword evidence="2 4" id="KW-0547">Nucleotide-binding</keyword>
<dbReference type="PROSITE" id="PS50975">
    <property type="entry name" value="ATP_GRASP"/>
    <property type="match status" value="1"/>
</dbReference>
<name>A0AAV9ZZZ6_9AGAR</name>
<dbReference type="Proteomes" id="UP001362999">
    <property type="component" value="Unassembled WGS sequence"/>
</dbReference>
<keyword evidence="7" id="KW-1185">Reference proteome</keyword>
<protein>
    <submittedName>
        <fullName evidence="6">Carnosine synthase 1 protein</fullName>
    </submittedName>
</protein>
<dbReference type="InterPro" id="IPR041472">
    <property type="entry name" value="BL00235/CARNS1_N"/>
</dbReference>
<dbReference type="InterPro" id="IPR011761">
    <property type="entry name" value="ATP-grasp"/>
</dbReference>
<proteinExistence type="predicted"/>
<accession>A0AAV9ZZZ6</accession>
<evidence type="ECO:0000259" key="5">
    <source>
        <dbReference type="PROSITE" id="PS50975"/>
    </source>
</evidence>
<dbReference type="InterPro" id="IPR052032">
    <property type="entry name" value="ATP-dep_AA_Ligase"/>
</dbReference>
<dbReference type="SUPFAM" id="SSF56059">
    <property type="entry name" value="Glutathione synthetase ATP-binding domain-like"/>
    <property type="match status" value="1"/>
</dbReference>
<dbReference type="Gene3D" id="3.40.50.20">
    <property type="match status" value="1"/>
</dbReference>
<gene>
    <name evidence="6" type="ORF">R3P38DRAFT_2440704</name>
</gene>
<dbReference type="AlphaFoldDB" id="A0AAV9ZZZ6"/>
<dbReference type="GO" id="GO:0016874">
    <property type="term" value="F:ligase activity"/>
    <property type="evidence" value="ECO:0007669"/>
    <property type="project" value="UniProtKB-KW"/>
</dbReference>
<evidence type="ECO:0000256" key="3">
    <source>
        <dbReference type="ARBA" id="ARBA00022840"/>
    </source>
</evidence>
<dbReference type="EMBL" id="JAWWNJ010000096">
    <property type="protein sequence ID" value="KAK6996803.1"/>
    <property type="molecule type" value="Genomic_DNA"/>
</dbReference>
<feature type="domain" description="ATP-grasp" evidence="5">
    <location>
        <begin position="284"/>
        <end position="504"/>
    </location>
</feature>
<dbReference type="GO" id="GO:0046872">
    <property type="term" value="F:metal ion binding"/>
    <property type="evidence" value="ECO:0007669"/>
    <property type="project" value="InterPro"/>
</dbReference>
<comment type="caution">
    <text evidence="6">The sequence shown here is derived from an EMBL/GenBank/DDBJ whole genome shotgun (WGS) entry which is preliminary data.</text>
</comment>
<dbReference type="Gene3D" id="3.30.470.20">
    <property type="entry name" value="ATP-grasp fold, B domain"/>
    <property type="match status" value="1"/>
</dbReference>
<feature type="non-terminal residue" evidence="6">
    <location>
        <position position="559"/>
    </location>
</feature>
<dbReference type="PANTHER" id="PTHR43585">
    <property type="entry name" value="FUMIPYRROLE BIOSYNTHESIS PROTEIN C"/>
    <property type="match status" value="1"/>
</dbReference>
<organism evidence="6 7">
    <name type="scientific">Favolaschia claudopus</name>
    <dbReference type="NCBI Taxonomy" id="2862362"/>
    <lineage>
        <taxon>Eukaryota</taxon>
        <taxon>Fungi</taxon>
        <taxon>Dikarya</taxon>
        <taxon>Basidiomycota</taxon>
        <taxon>Agaricomycotina</taxon>
        <taxon>Agaricomycetes</taxon>
        <taxon>Agaricomycetidae</taxon>
        <taxon>Agaricales</taxon>
        <taxon>Marasmiineae</taxon>
        <taxon>Mycenaceae</taxon>
        <taxon>Favolaschia</taxon>
    </lineage>
</organism>
<sequence length="559" mass="61525">VEALWRVNDPFAHFQTVDVTLRTNSTNAEHSQPISAAPEDSAQRFFARYIALGVASPRFIKLILCRAPGFLPRKNFFERRLLDFPFAEEIVGFSVLEREIKPCVSKDNLCAIIGAAAAGLVLPADQLAAAEGELLARLNFRWLLPVPSPRYHIVLVEGYPHLQMGIGFIQAVKDLNVRLIVLGPQGRTHWLENPENAAGFCEALIHVDLTFDAQLPERIAAAVRGYNGWDKVDGIFTAHDRYLVATAQAAHILELPAAPVGAHEISTDKYAMRQFQADDQANDFRLFRFAGVDDARQHVDNAVEPFVVHYPAIVKPISGFASEGVAKVNNNVELFNSIARVNSARHGNVIIVETYISGPEFDANFVLLDGKILFFELTDDFPSEGDLAGAGSDAAFFETGELTPSNLSPAEREIVRSSLHKTLLDLGFTWGLYHIEGRLKDSAKEYRADETGLVDLHDRISPASGKPSCFLLEINARVPGVGCSFSTIHTYGVDFYAVPVLACVRDTARLSIIATPFSFPSREDGSQYWCQVVFIQPTHGGTYVSEDACGALVSRRPDL</sequence>
<keyword evidence="3 4" id="KW-0067">ATP-binding</keyword>
<dbReference type="Pfam" id="PF13535">
    <property type="entry name" value="ATP-grasp_4"/>
    <property type="match status" value="1"/>
</dbReference>
<evidence type="ECO:0000256" key="1">
    <source>
        <dbReference type="ARBA" id="ARBA00022598"/>
    </source>
</evidence>